<keyword evidence="5" id="KW-1185">Reference proteome</keyword>
<dbReference type="PANTHER" id="PTHR14247:SF11">
    <property type="entry name" value="SH2 DOMAIN-CONTAINING PROTEIN 3A"/>
    <property type="match status" value="1"/>
</dbReference>
<dbReference type="InterPro" id="IPR051853">
    <property type="entry name" value="SH2-Ras-GEF_adapter"/>
</dbReference>
<feature type="region of interest" description="Disordered" evidence="2">
    <location>
        <begin position="135"/>
        <end position="162"/>
    </location>
</feature>
<dbReference type="SUPFAM" id="SSF48366">
    <property type="entry name" value="Ras GEF"/>
    <property type="match status" value="1"/>
</dbReference>
<gene>
    <name evidence="4" type="ORF">RIMI_LOCUS10042797</name>
</gene>
<evidence type="ECO:0000256" key="2">
    <source>
        <dbReference type="SAM" id="MobiDB-lite"/>
    </source>
</evidence>
<reference evidence="4" key="1">
    <citation type="submission" date="2023-07" db="EMBL/GenBank/DDBJ databases">
        <authorList>
            <person name="Stuckert A."/>
        </authorList>
    </citation>
    <scope>NUCLEOTIDE SEQUENCE</scope>
</reference>
<evidence type="ECO:0000313" key="5">
    <source>
        <dbReference type="Proteomes" id="UP001176940"/>
    </source>
</evidence>
<dbReference type="Pfam" id="PF00017">
    <property type="entry name" value="SH2"/>
    <property type="match status" value="1"/>
</dbReference>
<dbReference type="SUPFAM" id="SSF55550">
    <property type="entry name" value="SH2 domain"/>
    <property type="match status" value="1"/>
</dbReference>
<accession>A0ABN9LJJ8</accession>
<keyword evidence="1" id="KW-0727">SH2 domain</keyword>
<name>A0ABN9LJJ8_9NEOB</name>
<evidence type="ECO:0000259" key="3">
    <source>
        <dbReference type="PROSITE" id="PS50001"/>
    </source>
</evidence>
<evidence type="ECO:0000313" key="4">
    <source>
        <dbReference type="EMBL" id="CAJ0943556.1"/>
    </source>
</evidence>
<organism evidence="4 5">
    <name type="scientific">Ranitomeya imitator</name>
    <name type="common">mimic poison frog</name>
    <dbReference type="NCBI Taxonomy" id="111125"/>
    <lineage>
        <taxon>Eukaryota</taxon>
        <taxon>Metazoa</taxon>
        <taxon>Chordata</taxon>
        <taxon>Craniata</taxon>
        <taxon>Vertebrata</taxon>
        <taxon>Euteleostomi</taxon>
        <taxon>Amphibia</taxon>
        <taxon>Batrachia</taxon>
        <taxon>Anura</taxon>
        <taxon>Neobatrachia</taxon>
        <taxon>Hyloidea</taxon>
        <taxon>Dendrobatidae</taxon>
        <taxon>Dendrobatinae</taxon>
        <taxon>Ranitomeya</taxon>
    </lineage>
</organism>
<dbReference type="Proteomes" id="UP001176940">
    <property type="component" value="Unassembled WGS sequence"/>
</dbReference>
<dbReference type="EMBL" id="CAUEEQ010021386">
    <property type="protein sequence ID" value="CAJ0943556.1"/>
    <property type="molecule type" value="Genomic_DNA"/>
</dbReference>
<evidence type="ECO:0000256" key="1">
    <source>
        <dbReference type="PROSITE-ProRule" id="PRU00191"/>
    </source>
</evidence>
<feature type="region of interest" description="Disordered" evidence="2">
    <location>
        <begin position="231"/>
        <end position="261"/>
    </location>
</feature>
<dbReference type="Gene3D" id="1.10.840.10">
    <property type="entry name" value="Ras guanine-nucleotide exchange factors catalytic domain"/>
    <property type="match status" value="2"/>
</dbReference>
<protein>
    <recommendedName>
        <fullName evidence="3">SH2 domain-containing protein</fullName>
    </recommendedName>
</protein>
<feature type="domain" description="SH2" evidence="3">
    <location>
        <begin position="20"/>
        <end position="122"/>
    </location>
</feature>
<feature type="compositionally biased region" description="Basic and acidic residues" evidence="2">
    <location>
        <begin position="135"/>
        <end position="146"/>
    </location>
</feature>
<dbReference type="InterPro" id="IPR000980">
    <property type="entry name" value="SH2"/>
</dbReference>
<dbReference type="PANTHER" id="PTHR14247">
    <property type="entry name" value="BREAST CANCER ANTI-ESTROGEN RESISTANCE PROTEIN 3 HOMOLOG-LIKE PROTEIN"/>
    <property type="match status" value="1"/>
</dbReference>
<dbReference type="InterPro" id="IPR036964">
    <property type="entry name" value="RASGEF_cat_dom_sf"/>
</dbReference>
<proteinExistence type="predicted"/>
<dbReference type="Gene3D" id="3.30.505.10">
    <property type="entry name" value="SH2 domain"/>
    <property type="match status" value="1"/>
</dbReference>
<sequence>MQRWKKQGLQGPRQEQCGTMLNRKIVNAYLDEAEGLLQTDGDFLIRDSLSSPGDYVLSCVSSRQVLHFKIIAVTLRPRQGISRVLYQLEQDQFNNIPALVRSYVGDKRTVSESSRAVIKNPLNRTLPISVLRGRQESQRANKENRRSLHLGDSSLLRNKDRFGSQPGNLDVLKEIPLQSAQSDSNLLSAISAETSGSPEEPLPIPLSPMFRTGSDPVLRAKTQPVVPLDYDGNSALRGSDSQLHSKAPPKPIRAPSVLLPDPPEGSDTYCELVPRAPITKRYVDTLKAEEKWKNRARATETTFGFLDAEKSPEAISSGRVGLCNLITSEVDNSKIIYSELDKSKVVQTEKSTTLLSESIDRSKVLHFSPENLKISNFRMTYSKVNQPILEIPEEGDEFVRPQIQTTTSFQPRTFQSILLSPDNKPLEPNALRKLKEIVSQRDCKESALHILREDCQEIHIWGVTKERQKIMGVQSGLELILLPYGQQLRKDLLERHHLLSLGIAVDILGCTGAVAERAHTLHRIICLASELKDFAGDLFAFFRCHEGLDGATDLLLKQNCYVQVSRLEQTWQMLRQTHTDSAITFHKHLKPALRDLDESLCAAPCSGSSSCDCSVRGQCALSASSHPLNCERHRQRTRNTEPHAALERDSCSQRQRGVLGSGGGCSSLCRVGAMGRRFLLVQRRGSVLCYKRQRRRIFPQSLKEPSSNNVVVPHILPVLKALEGEEDWGGAVDDSCGRLLRILQAARSYAANAELYQSNAERKLKGFIPQPELREAFKTEFSLRLFWGNKGSMADQTERYKKFEQILNVLSQKLEPETQRSRLASSVYGTAY</sequence>
<dbReference type="InterPro" id="IPR023578">
    <property type="entry name" value="Ras_GEF_dom_sf"/>
</dbReference>
<dbReference type="SMART" id="SM00252">
    <property type="entry name" value="SH2"/>
    <property type="match status" value="1"/>
</dbReference>
<dbReference type="PROSITE" id="PS50001">
    <property type="entry name" value="SH2"/>
    <property type="match status" value="1"/>
</dbReference>
<dbReference type="InterPro" id="IPR036860">
    <property type="entry name" value="SH2_dom_sf"/>
</dbReference>
<comment type="caution">
    <text evidence="4">The sequence shown here is derived from an EMBL/GenBank/DDBJ whole genome shotgun (WGS) entry which is preliminary data.</text>
</comment>